<accession>A0A1Y1UCJ8</accession>
<feature type="region of interest" description="Disordered" evidence="10">
    <location>
        <begin position="344"/>
        <end position="397"/>
    </location>
</feature>
<feature type="compositionally biased region" description="Basic and acidic residues" evidence="10">
    <location>
        <begin position="294"/>
        <end position="309"/>
    </location>
</feature>
<dbReference type="GeneID" id="33558292"/>
<dbReference type="InterPro" id="IPR013178">
    <property type="entry name" value="Histone_AcTrfase_Rtt109/CBP"/>
</dbReference>
<evidence type="ECO:0000256" key="2">
    <source>
        <dbReference type="ARBA" id="ARBA00013184"/>
    </source>
</evidence>
<dbReference type="EMBL" id="NBSH01000011">
    <property type="protein sequence ID" value="ORX35244.1"/>
    <property type="molecule type" value="Genomic_DNA"/>
</dbReference>
<evidence type="ECO:0000256" key="8">
    <source>
        <dbReference type="ARBA" id="ARBA00023242"/>
    </source>
</evidence>
<feature type="compositionally biased region" description="Basic and acidic residues" evidence="10">
    <location>
        <begin position="352"/>
        <end position="366"/>
    </location>
</feature>
<dbReference type="Pfam" id="PF08214">
    <property type="entry name" value="HAT_KAT11"/>
    <property type="match status" value="1"/>
</dbReference>
<dbReference type="STRING" id="4999.A0A1Y1UCJ8"/>
<dbReference type="PANTHER" id="PTHR31571">
    <property type="entry name" value="ALTERED INHERITANCE OF MITOCHONDRIA PROTEIN 6"/>
    <property type="match status" value="1"/>
</dbReference>
<evidence type="ECO:0000313" key="12">
    <source>
        <dbReference type="Proteomes" id="UP000193218"/>
    </source>
</evidence>
<evidence type="ECO:0000313" key="11">
    <source>
        <dbReference type="EMBL" id="ORX35244.1"/>
    </source>
</evidence>
<dbReference type="GO" id="GO:0032931">
    <property type="term" value="F:histone H3K56 acetyltransferase activity"/>
    <property type="evidence" value="ECO:0007669"/>
    <property type="project" value="TreeGrafter"/>
</dbReference>
<keyword evidence="8" id="KW-0539">Nucleus</keyword>
<feature type="region of interest" description="Disordered" evidence="10">
    <location>
        <begin position="275"/>
        <end position="312"/>
    </location>
</feature>
<keyword evidence="5" id="KW-0007">Acetylation</keyword>
<dbReference type="InParanoid" id="A0A1Y1UCJ8"/>
<evidence type="ECO:0000256" key="4">
    <source>
        <dbReference type="ARBA" id="ARBA00022763"/>
    </source>
</evidence>
<feature type="compositionally biased region" description="Polar residues" evidence="10">
    <location>
        <begin position="386"/>
        <end position="397"/>
    </location>
</feature>
<sequence length="490" mass="52816">MRTFTSYPLLVLDIYCTFPNSIPQAISHLRTDVRREASVQIQLFARSQGQYLFPNSSLAPGKRVAGGLRLCAWWKGVYESVAARVVVDGSKGDRVKDLSVNEETGTAQNGSTHDPNGMRVESSKQPITLRYLLPSYSAEEAKGMLGASKMTLPDGLGWMYGPPFASTPNGQSPTLAMVIPSLPDDPKTRFLDELVSELTPTVPHDRASRSETKVNGDHGRSKGDRAPLEVGALPMADLATADTASSHAELSSNALCTSAEGPGLTSSGVTLVESLNGSPKKKQTKHLGATTLAQREKERQMDEADRKAAEGALSRISPDEFWERMGFRQECASGDVTGFFTLESSVTSSSPTKEKQSTSRELDRKSSSPILTDEDGPDGLAIAPPTSGSRPSPNVLLSSSMDLPNELVDRILTSLLNCDFASQSLAIESTKIWSRGAKGIVIGEIGESGWETCIASISKKEGLDTGLTVKRKEEEELVVTMLQPRKKKRA</sequence>
<protein>
    <recommendedName>
        <fullName evidence="2">histone acetyltransferase</fullName>
        <ecNumber evidence="2">2.3.1.48</ecNumber>
    </recommendedName>
</protein>
<dbReference type="GO" id="GO:0006355">
    <property type="term" value="P:regulation of DNA-templated transcription"/>
    <property type="evidence" value="ECO:0007669"/>
    <property type="project" value="InterPro"/>
</dbReference>
<keyword evidence="4" id="KW-0227">DNA damage</keyword>
<dbReference type="OrthoDB" id="3361892at2759"/>
<keyword evidence="7" id="KW-0804">Transcription</keyword>
<keyword evidence="6" id="KW-0805">Transcription regulation</keyword>
<evidence type="ECO:0000256" key="3">
    <source>
        <dbReference type="ARBA" id="ARBA00022679"/>
    </source>
</evidence>
<organism evidence="11 12">
    <name type="scientific">Kockovaella imperatae</name>
    <dbReference type="NCBI Taxonomy" id="4999"/>
    <lineage>
        <taxon>Eukaryota</taxon>
        <taxon>Fungi</taxon>
        <taxon>Dikarya</taxon>
        <taxon>Basidiomycota</taxon>
        <taxon>Agaricomycotina</taxon>
        <taxon>Tremellomycetes</taxon>
        <taxon>Tremellales</taxon>
        <taxon>Cuniculitremaceae</taxon>
        <taxon>Kockovaella</taxon>
    </lineage>
</organism>
<evidence type="ECO:0000256" key="7">
    <source>
        <dbReference type="ARBA" id="ARBA00023163"/>
    </source>
</evidence>
<dbReference type="GO" id="GO:0006974">
    <property type="term" value="P:DNA damage response"/>
    <property type="evidence" value="ECO:0007669"/>
    <property type="project" value="UniProtKB-KW"/>
</dbReference>
<dbReference type="PROSITE" id="PS51728">
    <property type="entry name" value="RTT109_HAT"/>
    <property type="match status" value="1"/>
</dbReference>
<name>A0A1Y1UCJ8_9TREE</name>
<gene>
    <name evidence="11" type="ORF">BD324DRAFT_631977</name>
</gene>
<evidence type="ECO:0000256" key="6">
    <source>
        <dbReference type="ARBA" id="ARBA00023015"/>
    </source>
</evidence>
<reference evidence="11 12" key="1">
    <citation type="submission" date="2017-03" db="EMBL/GenBank/DDBJ databases">
        <title>Widespread Adenine N6-methylation of Active Genes in Fungi.</title>
        <authorList>
            <consortium name="DOE Joint Genome Institute"/>
            <person name="Mondo S.J."/>
            <person name="Dannebaum R.O."/>
            <person name="Kuo R.C."/>
            <person name="Louie K.B."/>
            <person name="Bewick A.J."/>
            <person name="Labutti K."/>
            <person name="Haridas S."/>
            <person name="Kuo A."/>
            <person name="Salamov A."/>
            <person name="Ahrendt S.R."/>
            <person name="Lau R."/>
            <person name="Bowen B.P."/>
            <person name="Lipzen A."/>
            <person name="Sullivan W."/>
            <person name="Andreopoulos W.B."/>
            <person name="Clum A."/>
            <person name="Lindquist E."/>
            <person name="Daum C."/>
            <person name="Northen T.R."/>
            <person name="Ramamoorthy G."/>
            <person name="Schmitz R.J."/>
            <person name="Gryganskyi A."/>
            <person name="Culley D."/>
            <person name="Magnuson J."/>
            <person name="James T.Y."/>
            <person name="O'Malley M.A."/>
            <person name="Stajich J.E."/>
            <person name="Spatafora J.W."/>
            <person name="Visel A."/>
            <person name="Grigoriev I.V."/>
        </authorList>
    </citation>
    <scope>NUCLEOTIDE SEQUENCE [LARGE SCALE GENOMIC DNA]</scope>
    <source>
        <strain evidence="11 12">NRRL Y-17943</strain>
    </source>
</reference>
<dbReference type="RefSeq" id="XP_021869434.1">
    <property type="nucleotide sequence ID" value="XM_022016483.1"/>
</dbReference>
<dbReference type="InterPro" id="IPR051236">
    <property type="entry name" value="HAT_RTT109-like"/>
</dbReference>
<dbReference type="EC" id="2.3.1.48" evidence="2"/>
<feature type="region of interest" description="Disordered" evidence="10">
    <location>
        <begin position="198"/>
        <end position="229"/>
    </location>
</feature>
<proteinExistence type="predicted"/>
<comment type="subcellular location">
    <subcellularLocation>
        <location evidence="1">Nucleus</location>
    </subcellularLocation>
</comment>
<dbReference type="InterPro" id="IPR016849">
    <property type="entry name" value="Rtt109"/>
</dbReference>
<keyword evidence="12" id="KW-1185">Reference proteome</keyword>
<dbReference type="Proteomes" id="UP000193218">
    <property type="component" value="Unassembled WGS sequence"/>
</dbReference>
<dbReference type="GO" id="GO:0005634">
    <property type="term" value="C:nucleus"/>
    <property type="evidence" value="ECO:0007669"/>
    <property type="project" value="UniProtKB-SubCell"/>
</dbReference>
<evidence type="ECO:0000256" key="1">
    <source>
        <dbReference type="ARBA" id="ARBA00004123"/>
    </source>
</evidence>
<feature type="compositionally biased region" description="Basic and acidic residues" evidence="10">
    <location>
        <begin position="203"/>
        <end position="227"/>
    </location>
</feature>
<comment type="catalytic activity">
    <reaction evidence="9">
        <text>L-lysyl-[histone] + acetyl-CoA = N(6)-acetyl-L-lysyl-[histone] + CoA + H(+)</text>
        <dbReference type="Rhea" id="RHEA:21992"/>
        <dbReference type="Rhea" id="RHEA-COMP:9845"/>
        <dbReference type="Rhea" id="RHEA-COMP:11338"/>
        <dbReference type="ChEBI" id="CHEBI:15378"/>
        <dbReference type="ChEBI" id="CHEBI:29969"/>
        <dbReference type="ChEBI" id="CHEBI:57287"/>
        <dbReference type="ChEBI" id="CHEBI:57288"/>
        <dbReference type="ChEBI" id="CHEBI:61930"/>
        <dbReference type="EC" id="2.3.1.48"/>
    </reaction>
    <physiologicalReaction direction="left-to-right" evidence="9">
        <dbReference type="Rhea" id="RHEA:21993"/>
    </physiologicalReaction>
</comment>
<evidence type="ECO:0000256" key="10">
    <source>
        <dbReference type="SAM" id="MobiDB-lite"/>
    </source>
</evidence>
<evidence type="ECO:0000256" key="5">
    <source>
        <dbReference type="ARBA" id="ARBA00022990"/>
    </source>
</evidence>
<feature type="region of interest" description="Disordered" evidence="10">
    <location>
        <begin position="101"/>
        <end position="120"/>
    </location>
</feature>
<feature type="compositionally biased region" description="Polar residues" evidence="10">
    <location>
        <begin position="101"/>
        <end position="114"/>
    </location>
</feature>
<evidence type="ECO:0000256" key="9">
    <source>
        <dbReference type="ARBA" id="ARBA00048940"/>
    </source>
</evidence>
<comment type="caution">
    <text evidence="11">The sequence shown here is derived from an EMBL/GenBank/DDBJ whole genome shotgun (WGS) entry which is preliminary data.</text>
</comment>
<dbReference type="PANTHER" id="PTHR31571:SF2">
    <property type="entry name" value="HISTONE ACETYLTRANSFERASE RTT109"/>
    <property type="match status" value="1"/>
</dbReference>
<dbReference type="AlphaFoldDB" id="A0A1Y1UCJ8"/>
<keyword evidence="3" id="KW-0808">Transferase</keyword>